<name>A0A6G9QJ22_9GAMM</name>
<dbReference type="AlphaFoldDB" id="A0A6G9QJ22"/>
<gene>
    <name evidence="1" type="ORF">HBH39_04680</name>
</gene>
<dbReference type="RefSeq" id="WP_167676053.1">
    <property type="nucleotide sequence ID" value="NZ_CP050313.1"/>
</dbReference>
<proteinExistence type="predicted"/>
<dbReference type="InterPro" id="IPR036622">
    <property type="entry name" value="LigA_sf"/>
</dbReference>
<dbReference type="Proteomes" id="UP000502608">
    <property type="component" value="Chromosome"/>
</dbReference>
<reference evidence="1 2" key="1">
    <citation type="submission" date="2020-03" db="EMBL/GenBank/DDBJ databases">
        <title>Complete genome sequence of Shewanella sp.</title>
        <authorList>
            <person name="Kim Y.-S."/>
            <person name="Kim S.-J."/>
            <person name="Jung H.-K."/>
            <person name="Kim K.-H."/>
        </authorList>
    </citation>
    <scope>NUCLEOTIDE SEQUENCE [LARGE SCALE GENOMIC DNA]</scope>
    <source>
        <strain evidence="1 2">PN3F2</strain>
    </source>
</reference>
<accession>A0A6G9QJ22</accession>
<organism evidence="1 2">
    <name type="scientific">Shewanella aestuarii</name>
    <dbReference type="NCBI Taxonomy" id="1028752"/>
    <lineage>
        <taxon>Bacteria</taxon>
        <taxon>Pseudomonadati</taxon>
        <taxon>Pseudomonadota</taxon>
        <taxon>Gammaproteobacteria</taxon>
        <taxon>Alteromonadales</taxon>
        <taxon>Shewanellaceae</taxon>
        <taxon>Shewanella</taxon>
    </lineage>
</organism>
<protein>
    <submittedName>
        <fullName evidence="1">Uncharacterized protein</fullName>
    </submittedName>
</protein>
<evidence type="ECO:0000313" key="1">
    <source>
        <dbReference type="EMBL" id="QIR13881.1"/>
    </source>
</evidence>
<keyword evidence="2" id="KW-1185">Reference proteome</keyword>
<dbReference type="EMBL" id="CP050313">
    <property type="protein sequence ID" value="QIR13881.1"/>
    <property type="molecule type" value="Genomic_DNA"/>
</dbReference>
<dbReference type="KEGG" id="saes:HBH39_04680"/>
<sequence>MSNLNQFAQKLSADAALLEAYKKDPQGVMQANGLTAEEIKLVMAGDMAALKAHFGDDAYQSFVVVHHHSD</sequence>
<dbReference type="Gene3D" id="1.10.700.10">
    <property type="entry name" value="Dioxygenase LigAB, LigA subunit"/>
    <property type="match status" value="1"/>
</dbReference>
<evidence type="ECO:0000313" key="2">
    <source>
        <dbReference type="Proteomes" id="UP000502608"/>
    </source>
</evidence>
<dbReference type="SUPFAM" id="SSF48076">
    <property type="entry name" value="LigA subunit of an aromatic-ring-opening dioxygenase LigAB"/>
    <property type="match status" value="1"/>
</dbReference>